<sequence length="323" mass="35841">MWSELRFTSTPRIDISISPNLTALAMIADALAGRRRGLPELWRRAIQSRVSSPGHAAVQPLAARGYSVVPDSVMPITPTDDVSVQAQVDLLCDISPDSLIKDLEQAFGPASLPEHWRLAASKPACWLRGYATALSDVWNATSPLWHHARPLLDKEIERVGIASVRGGLELLLGSLSERIQYGEHGLQIADIEPSVYDLGNRRLILVPMLAGRDAVIVNLDHHEAVWLAYPVRGAESLWRRPAAPATDELSSLMGPIRAQLLSSLEQPMTMSMLASQMKIAASGITYHCDKLYSARLIKKERRGREMWIARTNRAENLIELFRH</sequence>
<dbReference type="EMBL" id="BAAATE010000046">
    <property type="protein sequence ID" value="GAA2697071.1"/>
    <property type="molecule type" value="Genomic_DNA"/>
</dbReference>
<evidence type="ECO:0000313" key="2">
    <source>
        <dbReference type="EMBL" id="GAA2697071.1"/>
    </source>
</evidence>
<dbReference type="SUPFAM" id="SSF46785">
    <property type="entry name" value="Winged helix' DNA-binding domain"/>
    <property type="match status" value="1"/>
</dbReference>
<dbReference type="CDD" id="cd00090">
    <property type="entry name" value="HTH_ARSR"/>
    <property type="match status" value="1"/>
</dbReference>
<accession>A0ABN3TAM8</accession>
<dbReference type="InterPro" id="IPR036388">
    <property type="entry name" value="WH-like_DNA-bd_sf"/>
</dbReference>
<dbReference type="InterPro" id="IPR001845">
    <property type="entry name" value="HTH_ArsR_DNA-bd_dom"/>
</dbReference>
<comment type="caution">
    <text evidence="2">The sequence shown here is derived from an EMBL/GenBank/DDBJ whole genome shotgun (WGS) entry which is preliminary data.</text>
</comment>
<proteinExistence type="predicted"/>
<organism evidence="2 3">
    <name type="scientific">Nonomuraea recticatena</name>
    <dbReference type="NCBI Taxonomy" id="46178"/>
    <lineage>
        <taxon>Bacteria</taxon>
        <taxon>Bacillati</taxon>
        <taxon>Actinomycetota</taxon>
        <taxon>Actinomycetes</taxon>
        <taxon>Streptosporangiales</taxon>
        <taxon>Streptosporangiaceae</taxon>
        <taxon>Nonomuraea</taxon>
    </lineage>
</organism>
<dbReference type="Proteomes" id="UP001501666">
    <property type="component" value="Unassembled WGS sequence"/>
</dbReference>
<reference evidence="2 3" key="1">
    <citation type="journal article" date="2019" name="Int. J. Syst. Evol. Microbiol.">
        <title>The Global Catalogue of Microorganisms (GCM) 10K type strain sequencing project: providing services to taxonomists for standard genome sequencing and annotation.</title>
        <authorList>
            <consortium name="The Broad Institute Genomics Platform"/>
            <consortium name="The Broad Institute Genome Sequencing Center for Infectious Disease"/>
            <person name="Wu L."/>
            <person name="Ma J."/>
        </authorList>
    </citation>
    <scope>NUCLEOTIDE SEQUENCE [LARGE SCALE GENOMIC DNA]</scope>
    <source>
        <strain evidence="2 3">JCM 6835</strain>
    </source>
</reference>
<evidence type="ECO:0000259" key="1">
    <source>
        <dbReference type="SMART" id="SM00418"/>
    </source>
</evidence>
<evidence type="ECO:0000313" key="3">
    <source>
        <dbReference type="Proteomes" id="UP001501666"/>
    </source>
</evidence>
<keyword evidence="3" id="KW-1185">Reference proteome</keyword>
<dbReference type="SMART" id="SM00418">
    <property type="entry name" value="HTH_ARSR"/>
    <property type="match status" value="1"/>
</dbReference>
<protein>
    <recommendedName>
        <fullName evidence="1">HTH arsR-type domain-containing protein</fullName>
    </recommendedName>
</protein>
<feature type="domain" description="HTH arsR-type" evidence="1">
    <location>
        <begin position="248"/>
        <end position="323"/>
    </location>
</feature>
<dbReference type="InterPro" id="IPR036390">
    <property type="entry name" value="WH_DNA-bd_sf"/>
</dbReference>
<dbReference type="Gene3D" id="1.10.10.10">
    <property type="entry name" value="Winged helix-like DNA-binding domain superfamily/Winged helix DNA-binding domain"/>
    <property type="match status" value="1"/>
</dbReference>
<name>A0ABN3TAM8_9ACTN</name>
<gene>
    <name evidence="2" type="ORF">GCM10010412_091700</name>
</gene>
<dbReference type="InterPro" id="IPR011991">
    <property type="entry name" value="ArsR-like_HTH"/>
</dbReference>